<dbReference type="GO" id="GO:0005524">
    <property type="term" value="F:ATP binding"/>
    <property type="evidence" value="ECO:0007669"/>
    <property type="project" value="UniProtKB-KW"/>
</dbReference>
<evidence type="ECO:0000259" key="4">
    <source>
        <dbReference type="PROSITE" id="PS51146"/>
    </source>
</evidence>
<keyword evidence="6" id="KW-1185">Reference proteome</keyword>
<proteinExistence type="predicted"/>
<dbReference type="InterPro" id="IPR014774">
    <property type="entry name" value="KaiC-like_dom"/>
</dbReference>
<feature type="region of interest" description="Disordered" evidence="3">
    <location>
        <begin position="1"/>
        <end position="54"/>
    </location>
</feature>
<evidence type="ECO:0000256" key="2">
    <source>
        <dbReference type="ARBA" id="ARBA00022840"/>
    </source>
</evidence>
<dbReference type="EMBL" id="RKLV01000004">
    <property type="protein sequence ID" value="MCX2818808.1"/>
    <property type="molecule type" value="Genomic_DNA"/>
</dbReference>
<keyword evidence="1" id="KW-0547">Nucleotide-binding</keyword>
<dbReference type="Proteomes" id="UP001149411">
    <property type="component" value="Unassembled WGS sequence"/>
</dbReference>
<dbReference type="RefSeq" id="WP_266086647.1">
    <property type="nucleotide sequence ID" value="NZ_RKLV01000004.1"/>
</dbReference>
<feature type="compositionally biased region" description="Acidic residues" evidence="3">
    <location>
        <begin position="13"/>
        <end position="26"/>
    </location>
</feature>
<dbReference type="NCBIfam" id="TIGR03880">
    <property type="entry name" value="KaiC_arch_3"/>
    <property type="match status" value="1"/>
</dbReference>
<evidence type="ECO:0000256" key="1">
    <source>
        <dbReference type="ARBA" id="ARBA00022741"/>
    </source>
</evidence>
<feature type="compositionally biased region" description="Basic and acidic residues" evidence="3">
    <location>
        <begin position="42"/>
        <end position="54"/>
    </location>
</feature>
<gene>
    <name evidence="5" type="ORF">EGH25_05535</name>
</gene>
<dbReference type="PANTHER" id="PTHR43637">
    <property type="entry name" value="UPF0273 PROTEIN TM_0370"/>
    <property type="match status" value="1"/>
</dbReference>
<organism evidence="5 6">
    <name type="scientific">Halorutilus salinus</name>
    <dbReference type="NCBI Taxonomy" id="2487751"/>
    <lineage>
        <taxon>Archaea</taxon>
        <taxon>Methanobacteriati</taxon>
        <taxon>Methanobacteriota</taxon>
        <taxon>Stenosarchaea group</taxon>
        <taxon>Halobacteria</taxon>
        <taxon>Halorutilales</taxon>
        <taxon>Halorutilaceae</taxon>
        <taxon>Halorutilus</taxon>
    </lineage>
</organism>
<dbReference type="Gene3D" id="3.40.50.300">
    <property type="entry name" value="P-loop containing nucleotide triphosphate hydrolases"/>
    <property type="match status" value="1"/>
</dbReference>
<protein>
    <submittedName>
        <fullName evidence="5">KaiC domain-containing protein</fullName>
    </submittedName>
</protein>
<dbReference type="CDD" id="cd01124">
    <property type="entry name" value="KaiC-like"/>
    <property type="match status" value="1"/>
</dbReference>
<comment type="caution">
    <text evidence="5">The sequence shown here is derived from an EMBL/GenBank/DDBJ whole genome shotgun (WGS) entry which is preliminary data.</text>
</comment>
<feature type="domain" description="KaiC" evidence="4">
    <location>
        <begin position="61"/>
        <end position="289"/>
    </location>
</feature>
<name>A0A9Q4C3K8_9EURY</name>
<evidence type="ECO:0000313" key="6">
    <source>
        <dbReference type="Proteomes" id="UP001149411"/>
    </source>
</evidence>
<dbReference type="InterPro" id="IPR027417">
    <property type="entry name" value="P-loop_NTPase"/>
</dbReference>
<keyword evidence="2" id="KW-0067">ATP-binding</keyword>
<accession>A0A9Q4C3K8</accession>
<dbReference type="Pfam" id="PF06745">
    <property type="entry name" value="ATPase"/>
    <property type="match status" value="1"/>
</dbReference>
<dbReference type="PANTHER" id="PTHR43637:SF1">
    <property type="entry name" value="UPF0273 PROTEIN TM_0370"/>
    <property type="match status" value="1"/>
</dbReference>
<dbReference type="InterPro" id="IPR022420">
    <property type="entry name" value="Circ_KaiC_arc"/>
</dbReference>
<sequence>MSDENGDTGGAFGDDDNDVSDFEEAFEAGASGSDTDGFEALSDERGGTDEGASERILDLDDRIDLGISGLDEMIRGGVPEGKTLCVIGGPGAGKTTFGMQFIAQGLRNGENCVYFTLEQDEEDIVSTGDAKGWGFGDYIHDTLAVVQMHPIEVASSLRSIRNELPRMISEFGASRVVFDSITLVEMMFQDRAEGRNQIFRFLEELSDAGATTLVTSEADEDDPYSSRYGVVEYLSDAVFVLQYIRADSSSETRLALEVTKIRDTSHSREVKPYELTDEGIVVYSGATIF</sequence>
<dbReference type="SUPFAM" id="SSF52540">
    <property type="entry name" value="P-loop containing nucleoside triphosphate hydrolases"/>
    <property type="match status" value="1"/>
</dbReference>
<dbReference type="AlphaFoldDB" id="A0A9Q4C3K8"/>
<dbReference type="InterPro" id="IPR010624">
    <property type="entry name" value="KaiC_dom"/>
</dbReference>
<dbReference type="PROSITE" id="PS51146">
    <property type="entry name" value="KAIC"/>
    <property type="match status" value="1"/>
</dbReference>
<evidence type="ECO:0000256" key="3">
    <source>
        <dbReference type="SAM" id="MobiDB-lite"/>
    </source>
</evidence>
<reference evidence="5" key="1">
    <citation type="submission" date="2022-09" db="EMBL/GenBank/DDBJ databases">
        <title>Haloadaptaus new haloarchaeum isolated from saline soil.</title>
        <authorList>
            <person name="Duran-Viseras A."/>
            <person name="Sanchez-Porro C."/>
            <person name="Ventosa A."/>
        </authorList>
    </citation>
    <scope>NUCLEOTIDE SEQUENCE</scope>
    <source>
        <strain evidence="5">F3-133</strain>
    </source>
</reference>
<evidence type="ECO:0000313" key="5">
    <source>
        <dbReference type="EMBL" id="MCX2818808.1"/>
    </source>
</evidence>